<dbReference type="Proteomes" id="UP000320055">
    <property type="component" value="Unassembled WGS sequence"/>
</dbReference>
<evidence type="ECO:0000313" key="2">
    <source>
        <dbReference type="Proteomes" id="UP000320055"/>
    </source>
</evidence>
<dbReference type="EMBL" id="CAACVJ010000002">
    <property type="protein sequence ID" value="VEP11321.1"/>
    <property type="molecule type" value="Genomic_DNA"/>
</dbReference>
<accession>A0A563VIV7</accession>
<evidence type="ECO:0000313" key="1">
    <source>
        <dbReference type="EMBL" id="VEP11321.1"/>
    </source>
</evidence>
<organism evidence="1 2">
    <name type="scientific">Hyella patelloides LEGE 07179</name>
    <dbReference type="NCBI Taxonomy" id="945734"/>
    <lineage>
        <taxon>Bacteria</taxon>
        <taxon>Bacillati</taxon>
        <taxon>Cyanobacteriota</taxon>
        <taxon>Cyanophyceae</taxon>
        <taxon>Pleurocapsales</taxon>
        <taxon>Hyellaceae</taxon>
        <taxon>Hyella</taxon>
    </lineage>
</organism>
<protein>
    <submittedName>
        <fullName evidence="1">Uncharacterized protein</fullName>
    </submittedName>
</protein>
<gene>
    <name evidence="1" type="ORF">H1P_100025</name>
</gene>
<dbReference type="AlphaFoldDB" id="A0A563VIV7"/>
<proteinExistence type="predicted"/>
<sequence length="40" mass="4496">MSIKLKINPQLKAMENQKFSRREILTIIGMALTAVPVIAQ</sequence>
<keyword evidence="2" id="KW-1185">Reference proteome</keyword>
<name>A0A563VIV7_9CYAN</name>
<reference evidence="1 2" key="1">
    <citation type="submission" date="2019-01" db="EMBL/GenBank/DDBJ databases">
        <authorList>
            <person name="Brito A."/>
        </authorList>
    </citation>
    <scope>NUCLEOTIDE SEQUENCE [LARGE SCALE GENOMIC DNA]</scope>
    <source>
        <strain evidence="1">1</strain>
    </source>
</reference>